<evidence type="ECO:0000256" key="9">
    <source>
        <dbReference type="ARBA" id="ARBA00022801"/>
    </source>
</evidence>
<evidence type="ECO:0000256" key="7">
    <source>
        <dbReference type="ARBA" id="ARBA00022670"/>
    </source>
</evidence>
<evidence type="ECO:0000256" key="8">
    <source>
        <dbReference type="ARBA" id="ARBA00022723"/>
    </source>
</evidence>
<dbReference type="InterPro" id="IPR012779">
    <property type="entry name" value="Peptidase_M1_pepN"/>
</dbReference>
<dbReference type="NCBIfam" id="TIGR02414">
    <property type="entry name" value="pepN_proteo"/>
    <property type="match status" value="1"/>
</dbReference>
<dbReference type="Pfam" id="PF01433">
    <property type="entry name" value="Peptidase_M1"/>
    <property type="match status" value="1"/>
</dbReference>
<dbReference type="GO" id="GO:0006508">
    <property type="term" value="P:proteolysis"/>
    <property type="evidence" value="ECO:0007669"/>
    <property type="project" value="UniProtKB-UniRule"/>
</dbReference>
<dbReference type="AlphaFoldDB" id="A0AA86IXY0"/>
<dbReference type="PANTHER" id="PTHR46322">
    <property type="entry name" value="PUROMYCIN-SENSITIVE AMINOPEPTIDASE"/>
    <property type="match status" value="1"/>
</dbReference>
<evidence type="ECO:0000313" key="18">
    <source>
        <dbReference type="Proteomes" id="UP001329151"/>
    </source>
</evidence>
<keyword evidence="7" id="KW-0645">Protease</keyword>
<dbReference type="RefSeq" id="WP_130558226.1">
    <property type="nucleotide sequence ID" value="NZ_AP028947.1"/>
</dbReference>
<reference evidence="17 18" key="1">
    <citation type="submission" date="2023-10" db="EMBL/GenBank/DDBJ databases">
        <title>Complete Genome Sequence of Limnobacter thiooxidans CS-K2T, Isolated from freshwater lake sediments in Bavaria, Germany.</title>
        <authorList>
            <person name="Naruki M."/>
            <person name="Watanabe A."/>
            <person name="Warashina T."/>
            <person name="Morita T."/>
            <person name="Arakawa K."/>
        </authorList>
    </citation>
    <scope>NUCLEOTIDE SEQUENCE [LARGE SCALE GENOMIC DNA]</scope>
    <source>
        <strain evidence="17 18">CS-K2</strain>
    </source>
</reference>
<dbReference type="Pfam" id="PF11940">
    <property type="entry name" value="DUF3458"/>
    <property type="match status" value="1"/>
</dbReference>
<evidence type="ECO:0000259" key="14">
    <source>
        <dbReference type="Pfam" id="PF11940"/>
    </source>
</evidence>
<feature type="domain" description="Peptidase M1 alanyl aminopeptidase C-terminal" evidence="15">
    <location>
        <begin position="574"/>
        <end position="899"/>
    </location>
</feature>
<evidence type="ECO:0000256" key="12">
    <source>
        <dbReference type="NCBIfam" id="TIGR02414"/>
    </source>
</evidence>
<feature type="domain" description="Peptidase M1 alanyl aminopeptidase Ig-like fold" evidence="14">
    <location>
        <begin position="467"/>
        <end position="569"/>
    </location>
</feature>
<dbReference type="InterPro" id="IPR014782">
    <property type="entry name" value="Peptidase_M1_dom"/>
</dbReference>
<gene>
    <name evidence="17" type="primary">pepN</name>
    <name evidence="17" type="ORF">RGQ30_07790</name>
</gene>
<dbReference type="InterPro" id="IPR038438">
    <property type="entry name" value="PepN_Ig-like_sf"/>
</dbReference>
<sequence length="904" mass="101030">MRDAQAPITFYRKDYTAPNHRIKSTDLIFTLNPSRTKVESRLQFESWGETNPDNLPLELDGEDLELEKVLLNGKQLTSESYTQTASGLTIHNPGREGLLELTVYIQPDKNTRLEGLYVSNGNFFTQCEAQGFRRITYFPDRPDVLSQFTVTLIADKTTHPVSLSNGNLIEEKSLDDGLHQTRWEDPFPKPAYLFALVAGRFVCQEETIQKGDGKPALLQVWVEPGNLDKTDFAMQSLKKSIDWDRSRFGLDLDLDRFMIVATADFNMGAMENKGLNIFNTRFVFANPELATDVDFENVESVVGHEYFHNWTGNRVTCRDWFQLSLKEGLTVFRDQEFSADMMAEGLDVKQAESARAAKRIDDVKVLRAAQFPEDAGPMAHPIRPDSYQEINNFYTVTVYEKGAEVIRMQHTLLGETLFQRGMKIYFDRHDGQAVTCEDFVAAMETALQESHPELDLKQFRHWYAQAGTPEVFASWKQADDRLELTLKQSCRPTPGQATKPAFHIPVKLGFVDVASGNDMPLVLESNAAALHGDVLDFTQASETFVFTGLSKPVVPSLLRGFSAPVILHTAHNTEDLIFLAGHDNDPFNRWDACQKVYGKAIVDIYKSAGDTGSANTQAAVQVVGSLLQDAQLSDGFLALALQLPGEGTLLEAFEGLVDPVAMHFARTTLRDLLACTYAAEFNALYAERNLNGQPYEYNAIAASQRALKNVALSYLLAAGSEEELAIAQAQYAQANNMTDRMAALSNLVHTSAEKPAELADFFERFKLEPLVVDKWFMLQATIPASNENADTLQIIRDLLKHPAFTLKNPNRARSVLAAFAMQNPSVFHNHGGEGYALWADLVIELNTINPQVAARMARGLDRWTKLVPLLQDKARVQLERIFNTDKLSPDVREVIGKALDAATH</sequence>
<name>A0AA86IXY0_9BURK</name>
<dbReference type="InterPro" id="IPR037144">
    <property type="entry name" value="Peptidase_M1_pepN_C_sf"/>
</dbReference>
<dbReference type="Gene3D" id="2.60.40.1730">
    <property type="entry name" value="tricorn interacting facor f3 domain"/>
    <property type="match status" value="1"/>
</dbReference>
<evidence type="ECO:0000256" key="2">
    <source>
        <dbReference type="ARBA" id="ARBA00001947"/>
    </source>
</evidence>
<proteinExistence type="inferred from homology"/>
<comment type="catalytic activity">
    <reaction evidence="1">
        <text>Release of an N-terminal amino acid, Xaa-|-Yaa- from a peptide, amide or arylamide. Xaa is preferably Ala, but may be most amino acids including Pro (slow action). When a terminal hydrophobic residue is followed by a prolyl residue, the two may be released as an intact Xaa-Pro dipeptide.</text>
        <dbReference type="EC" id="3.4.11.2"/>
    </reaction>
</comment>
<dbReference type="Gene3D" id="3.30.2010.30">
    <property type="match status" value="1"/>
</dbReference>
<dbReference type="InterPro" id="IPR035414">
    <property type="entry name" value="Peptidase_M1_pepN_Ig-like"/>
</dbReference>
<dbReference type="SUPFAM" id="SSF55486">
    <property type="entry name" value="Metalloproteases ('zincins'), catalytic domain"/>
    <property type="match status" value="1"/>
</dbReference>
<keyword evidence="6 17" id="KW-0031">Aminopeptidase</keyword>
<keyword evidence="8" id="KW-0479">Metal-binding</keyword>
<dbReference type="Gene3D" id="1.10.390.10">
    <property type="entry name" value="Neutral Protease Domain 2"/>
    <property type="match status" value="1"/>
</dbReference>
<evidence type="ECO:0000259" key="15">
    <source>
        <dbReference type="Pfam" id="PF17432"/>
    </source>
</evidence>
<dbReference type="GO" id="GO:0008237">
    <property type="term" value="F:metallopeptidase activity"/>
    <property type="evidence" value="ECO:0007669"/>
    <property type="project" value="UniProtKB-UniRule"/>
</dbReference>
<dbReference type="InterPro" id="IPR001930">
    <property type="entry name" value="Peptidase_M1"/>
</dbReference>
<dbReference type="EC" id="3.4.11.2" evidence="4 12"/>
<keyword evidence="11" id="KW-0482">Metalloprotease</keyword>
<evidence type="ECO:0000259" key="13">
    <source>
        <dbReference type="Pfam" id="PF01433"/>
    </source>
</evidence>
<evidence type="ECO:0000256" key="4">
    <source>
        <dbReference type="ARBA" id="ARBA00012564"/>
    </source>
</evidence>
<dbReference type="PRINTS" id="PR00756">
    <property type="entry name" value="ALADIPTASE"/>
</dbReference>
<dbReference type="Gene3D" id="2.60.40.1840">
    <property type="match status" value="1"/>
</dbReference>
<dbReference type="Proteomes" id="UP001329151">
    <property type="component" value="Chromosome"/>
</dbReference>
<dbReference type="InterPro" id="IPR045357">
    <property type="entry name" value="Aminopeptidase_N-like_N"/>
</dbReference>
<dbReference type="Gene3D" id="1.25.50.10">
    <property type="entry name" value="Peptidase M1, alanyl aminopeptidase, C-terminal domain"/>
    <property type="match status" value="1"/>
</dbReference>
<dbReference type="GO" id="GO:0016285">
    <property type="term" value="F:alanyl aminopeptidase activity"/>
    <property type="evidence" value="ECO:0007669"/>
    <property type="project" value="UniProtKB-EC"/>
</dbReference>
<protein>
    <recommendedName>
        <fullName evidence="5 12">Aminopeptidase N</fullName>
        <ecNumber evidence="4 12">3.4.11.2</ecNumber>
    </recommendedName>
</protein>
<dbReference type="PANTHER" id="PTHR46322:SF1">
    <property type="entry name" value="PUROMYCIN-SENSITIVE AMINOPEPTIDASE"/>
    <property type="match status" value="1"/>
</dbReference>
<feature type="domain" description="Peptidase M1 membrane alanine aminopeptidase" evidence="13">
    <location>
        <begin position="232"/>
        <end position="459"/>
    </location>
</feature>
<keyword evidence="10" id="KW-0862">Zinc</keyword>
<comment type="similarity">
    <text evidence="3">Belongs to the peptidase M1 family.</text>
</comment>
<dbReference type="CDD" id="cd09600">
    <property type="entry name" value="M1_APN"/>
    <property type="match status" value="1"/>
</dbReference>
<evidence type="ECO:0000256" key="11">
    <source>
        <dbReference type="ARBA" id="ARBA00023049"/>
    </source>
</evidence>
<dbReference type="Pfam" id="PF17900">
    <property type="entry name" value="Peptidase_M1_N"/>
    <property type="match status" value="1"/>
</dbReference>
<dbReference type="EMBL" id="AP028947">
    <property type="protein sequence ID" value="BET25278.1"/>
    <property type="molecule type" value="Genomic_DNA"/>
</dbReference>
<keyword evidence="18" id="KW-1185">Reference proteome</keyword>
<evidence type="ECO:0000256" key="1">
    <source>
        <dbReference type="ARBA" id="ARBA00000098"/>
    </source>
</evidence>
<dbReference type="InterPro" id="IPR024601">
    <property type="entry name" value="Peptidase_M1_pepN_C"/>
</dbReference>
<dbReference type="Pfam" id="PF17432">
    <property type="entry name" value="DUF3458_C"/>
    <property type="match status" value="1"/>
</dbReference>
<evidence type="ECO:0000256" key="6">
    <source>
        <dbReference type="ARBA" id="ARBA00022438"/>
    </source>
</evidence>
<dbReference type="GO" id="GO:0008270">
    <property type="term" value="F:zinc ion binding"/>
    <property type="evidence" value="ECO:0007669"/>
    <property type="project" value="InterPro"/>
</dbReference>
<organism evidence="17 18">
    <name type="scientific">Limnobacter thiooxidans</name>
    <dbReference type="NCBI Taxonomy" id="131080"/>
    <lineage>
        <taxon>Bacteria</taxon>
        <taxon>Pseudomonadati</taxon>
        <taxon>Pseudomonadota</taxon>
        <taxon>Betaproteobacteria</taxon>
        <taxon>Burkholderiales</taxon>
        <taxon>Burkholderiaceae</taxon>
        <taxon>Limnobacter</taxon>
    </lineage>
</organism>
<accession>A0AA86IXY0</accession>
<keyword evidence="9" id="KW-0378">Hydrolase</keyword>
<evidence type="ECO:0000259" key="16">
    <source>
        <dbReference type="Pfam" id="PF17900"/>
    </source>
</evidence>
<dbReference type="FunFam" id="3.30.2010.30:FF:000002">
    <property type="entry name" value="Putative aminopeptidase N"/>
    <property type="match status" value="1"/>
</dbReference>
<evidence type="ECO:0000313" key="17">
    <source>
        <dbReference type="EMBL" id="BET25278.1"/>
    </source>
</evidence>
<comment type="cofactor">
    <cofactor evidence="2">
        <name>Zn(2+)</name>
        <dbReference type="ChEBI" id="CHEBI:29105"/>
    </cofactor>
</comment>
<evidence type="ECO:0000256" key="5">
    <source>
        <dbReference type="ARBA" id="ARBA00015611"/>
    </source>
</evidence>
<dbReference type="InterPro" id="IPR042097">
    <property type="entry name" value="Aminopeptidase_N-like_N_sf"/>
</dbReference>
<feature type="domain" description="Aminopeptidase N-like N-terminal" evidence="16">
    <location>
        <begin position="57"/>
        <end position="193"/>
    </location>
</feature>
<dbReference type="KEGG" id="lto:RGQ30_07790"/>
<evidence type="ECO:0000256" key="3">
    <source>
        <dbReference type="ARBA" id="ARBA00010136"/>
    </source>
</evidence>
<dbReference type="InterPro" id="IPR027268">
    <property type="entry name" value="Peptidase_M4/M1_CTD_sf"/>
</dbReference>
<dbReference type="SUPFAM" id="SSF63737">
    <property type="entry name" value="Leukotriene A4 hydrolase N-terminal domain"/>
    <property type="match status" value="1"/>
</dbReference>
<evidence type="ECO:0000256" key="10">
    <source>
        <dbReference type="ARBA" id="ARBA00022833"/>
    </source>
</evidence>